<dbReference type="GO" id="GO:0005829">
    <property type="term" value="C:cytosol"/>
    <property type="evidence" value="ECO:0007669"/>
    <property type="project" value="TreeGrafter"/>
</dbReference>
<dbReference type="PANTHER" id="PTHR21110:SF0">
    <property type="entry name" value="PHOSPHOPENTOMUTASE"/>
    <property type="match status" value="1"/>
</dbReference>
<comment type="function">
    <text evidence="6">Isomerase that catalyzes the conversion of deoxy-ribose 1-phosphate (dRib-1-P) and ribose 1-phosphate (Rib-1-P) to deoxy-ribose 5-phosphate (dRib-5-P) and ribose 5-phosphate (Rib-5-P), respectively.</text>
</comment>
<dbReference type="FunFam" id="3.30.70.1250:FF:000001">
    <property type="entry name" value="Phosphopentomutase"/>
    <property type="match status" value="1"/>
</dbReference>
<dbReference type="GO" id="GO:0008973">
    <property type="term" value="F:phosphopentomutase activity"/>
    <property type="evidence" value="ECO:0007669"/>
    <property type="project" value="UniProtKB-UniRule"/>
</dbReference>
<name>A0A4Q1JP29_9BACT</name>
<dbReference type="EC" id="5.4.2.7" evidence="6 7"/>
<dbReference type="CDD" id="cd16009">
    <property type="entry name" value="PPM"/>
    <property type="match status" value="1"/>
</dbReference>
<comment type="similarity">
    <text evidence="1 6">Belongs to the phosphopentomutase family.</text>
</comment>
<dbReference type="Pfam" id="PF01676">
    <property type="entry name" value="Metalloenzyme"/>
    <property type="match status" value="1"/>
</dbReference>
<keyword evidence="4 6" id="KW-0464">Manganese</keyword>
<evidence type="ECO:0000256" key="2">
    <source>
        <dbReference type="ARBA" id="ARBA00022490"/>
    </source>
</evidence>
<feature type="binding site" evidence="6">
    <location>
        <position position="330"/>
    </location>
    <ligand>
        <name>Mn(2+)</name>
        <dbReference type="ChEBI" id="CHEBI:29035"/>
        <label>1</label>
    </ligand>
</feature>
<dbReference type="GO" id="GO:0006015">
    <property type="term" value="P:5-phosphoribose 1-diphosphate biosynthetic process"/>
    <property type="evidence" value="ECO:0007669"/>
    <property type="project" value="UniProtKB-UniPathway"/>
</dbReference>
<evidence type="ECO:0000313" key="10">
    <source>
        <dbReference type="Proteomes" id="UP000289703"/>
    </source>
</evidence>
<dbReference type="NCBIfam" id="TIGR01696">
    <property type="entry name" value="deoB"/>
    <property type="match status" value="1"/>
</dbReference>
<evidence type="ECO:0000256" key="1">
    <source>
        <dbReference type="ARBA" id="ARBA00010373"/>
    </source>
</evidence>
<proteinExistence type="inferred from homology"/>
<accession>A0A4Q1JP29</accession>
<comment type="pathway">
    <text evidence="6">Carbohydrate degradation; 2-deoxy-D-ribose 1-phosphate degradation; D-glyceraldehyde 3-phosphate and acetaldehyde from 2-deoxy-alpha-D-ribose 1-phosphate: step 1/2.</text>
</comment>
<protein>
    <recommendedName>
        <fullName evidence="6 7">Phosphopentomutase</fullName>
        <ecNumber evidence="6 7">5.4.2.7</ecNumber>
    </recommendedName>
    <alternativeName>
        <fullName evidence="6">Phosphodeoxyribomutase</fullName>
    </alternativeName>
</protein>
<dbReference type="SUPFAM" id="SSF53649">
    <property type="entry name" value="Alkaline phosphatase-like"/>
    <property type="match status" value="1"/>
</dbReference>
<dbReference type="PIRSF" id="PIRSF001491">
    <property type="entry name" value="Ppentomutase"/>
    <property type="match status" value="1"/>
</dbReference>
<keyword evidence="3 6" id="KW-0479">Metal-binding</keyword>
<feature type="binding site" evidence="6">
    <location>
        <position position="329"/>
    </location>
    <ligand>
        <name>Mn(2+)</name>
        <dbReference type="ChEBI" id="CHEBI:29035"/>
        <label>1</label>
    </ligand>
</feature>
<comment type="cofactor">
    <cofactor evidence="6">
        <name>Mn(2+)</name>
        <dbReference type="ChEBI" id="CHEBI:29035"/>
    </cofactor>
    <text evidence="6">Binds 2 manganese ions.</text>
</comment>
<feature type="domain" description="Metalloenzyme" evidence="8">
    <location>
        <begin position="7"/>
        <end position="378"/>
    </location>
</feature>
<dbReference type="InterPro" id="IPR024052">
    <property type="entry name" value="Phosphopentomutase_DeoB_cap_sf"/>
</dbReference>
<dbReference type="InterPro" id="IPR006124">
    <property type="entry name" value="Metalloenzyme"/>
</dbReference>
<evidence type="ECO:0000256" key="5">
    <source>
        <dbReference type="ARBA" id="ARBA00023235"/>
    </source>
</evidence>
<evidence type="ECO:0000313" key="9">
    <source>
        <dbReference type="EMBL" id="RXQ95937.1"/>
    </source>
</evidence>
<dbReference type="InterPro" id="IPR017850">
    <property type="entry name" value="Alkaline_phosphatase_core_sf"/>
</dbReference>
<gene>
    <name evidence="6" type="primary">deoB</name>
    <name evidence="9" type="ORF">EO244_06445</name>
</gene>
<dbReference type="InterPro" id="IPR010045">
    <property type="entry name" value="DeoB"/>
</dbReference>
<evidence type="ECO:0000259" key="8">
    <source>
        <dbReference type="Pfam" id="PF01676"/>
    </source>
</evidence>
<dbReference type="UniPathway" id="UPA00087">
    <property type="reaction ID" value="UER00173"/>
</dbReference>
<comment type="catalytic activity">
    <reaction evidence="6">
        <text>alpha-D-ribose 1-phosphate = D-ribose 5-phosphate</text>
        <dbReference type="Rhea" id="RHEA:18793"/>
        <dbReference type="ChEBI" id="CHEBI:57720"/>
        <dbReference type="ChEBI" id="CHEBI:78346"/>
        <dbReference type="EC" id="5.4.2.7"/>
    </reaction>
</comment>
<dbReference type="GO" id="GO:0030145">
    <property type="term" value="F:manganese ion binding"/>
    <property type="evidence" value="ECO:0007669"/>
    <property type="project" value="UniProtKB-UniRule"/>
</dbReference>
<keyword evidence="10" id="KW-1185">Reference proteome</keyword>
<keyword evidence="2 6" id="KW-0963">Cytoplasm</keyword>
<dbReference type="Gene3D" id="3.40.720.10">
    <property type="entry name" value="Alkaline Phosphatase, subunit A"/>
    <property type="match status" value="1"/>
</dbReference>
<dbReference type="Proteomes" id="UP000289703">
    <property type="component" value="Unassembled WGS sequence"/>
</dbReference>
<dbReference type="GO" id="GO:0006018">
    <property type="term" value="P:2-deoxyribose 1-phosphate catabolic process"/>
    <property type="evidence" value="ECO:0007669"/>
    <property type="project" value="UniProtKB-UniRule"/>
</dbReference>
<dbReference type="OrthoDB" id="9777768at2"/>
<dbReference type="AlphaFoldDB" id="A0A4Q1JP29"/>
<feature type="binding site" evidence="6">
    <location>
        <position position="288"/>
    </location>
    <ligand>
        <name>Mn(2+)</name>
        <dbReference type="ChEBI" id="CHEBI:29035"/>
        <label>2</label>
    </ligand>
</feature>
<dbReference type="RefSeq" id="WP_129253831.1">
    <property type="nucleotide sequence ID" value="NZ_SAXA01000004.1"/>
</dbReference>
<sequence>MIPKIERATIVVLDSAGVGALPDAADFGDVGSNTFGNIASHCGGMNLPNMQKLGLGNLTHIQGVEPTQNATGAYGKAAEAAKGKDTTTGHWEIAGVAIDKPFPTYSNGFSDEVIRRFEERTGRKVMANKPASGTAILDEYGEEHMKTGNWIVYTSADPVFQIAAHEEIVPLEELYKACEIALEICTELAPVARVIARPFLGSGEGQFTRTSHRHDYSVTPPRPTVLDRLLENKLDVIGIGKTSDIFAGQGISDSRGTNKDNNDGVAKTLKALEEDTKGLIFTNLVDFDMSYGHRRNPEGYKAALEEFDSQLPEIQSRLKEDEILILTADHGCDPTYKGTDHTREYIPILVYGKNIKTNINLGTRSTFADIAATVEELLLGTKPEGSFAKDLYL</sequence>
<dbReference type="SUPFAM" id="SSF143856">
    <property type="entry name" value="DeoB insert domain-like"/>
    <property type="match status" value="1"/>
</dbReference>
<comment type="subcellular location">
    <subcellularLocation>
        <location evidence="6">Cytoplasm</location>
    </subcellularLocation>
</comment>
<evidence type="ECO:0000256" key="3">
    <source>
        <dbReference type="ARBA" id="ARBA00022723"/>
    </source>
</evidence>
<comment type="caution">
    <text evidence="9">The sequence shown here is derived from an EMBL/GenBank/DDBJ whole genome shotgun (WGS) entry which is preliminary data.</text>
</comment>
<dbReference type="NCBIfam" id="NF003766">
    <property type="entry name" value="PRK05362.1"/>
    <property type="match status" value="1"/>
</dbReference>
<feature type="binding site" evidence="6">
    <location>
        <position position="293"/>
    </location>
    <ligand>
        <name>Mn(2+)</name>
        <dbReference type="ChEBI" id="CHEBI:29035"/>
        <label>2</label>
    </ligand>
</feature>
<dbReference type="GO" id="GO:0043094">
    <property type="term" value="P:metabolic compound salvage"/>
    <property type="evidence" value="ECO:0007669"/>
    <property type="project" value="UniProtKB-UniRule"/>
</dbReference>
<comment type="catalytic activity">
    <reaction evidence="6">
        <text>2-deoxy-alpha-D-ribose 1-phosphate = 2-deoxy-D-ribose 5-phosphate</text>
        <dbReference type="Rhea" id="RHEA:27658"/>
        <dbReference type="ChEBI" id="CHEBI:57259"/>
        <dbReference type="ChEBI" id="CHEBI:62877"/>
        <dbReference type="EC" id="5.4.2.7"/>
    </reaction>
</comment>
<dbReference type="Gene3D" id="3.30.70.1250">
    <property type="entry name" value="Phosphopentomutase"/>
    <property type="match status" value="1"/>
</dbReference>
<dbReference type="GO" id="GO:0009117">
    <property type="term" value="P:nucleotide metabolic process"/>
    <property type="evidence" value="ECO:0007669"/>
    <property type="project" value="UniProtKB-UniRule"/>
</dbReference>
<reference evidence="9 10" key="1">
    <citation type="submission" date="2019-01" db="EMBL/GenBank/DDBJ databases">
        <title>Ancylomarina salipaludis sp. nov., isolated from a salt marsh.</title>
        <authorList>
            <person name="Yoon J.-H."/>
        </authorList>
    </citation>
    <scope>NUCLEOTIDE SEQUENCE [LARGE SCALE GENOMIC DNA]</scope>
    <source>
        <strain evidence="9 10">SHSM-M15</strain>
    </source>
</reference>
<keyword evidence="5 6" id="KW-0413">Isomerase</keyword>
<evidence type="ECO:0000256" key="7">
    <source>
        <dbReference type="NCBIfam" id="TIGR01696"/>
    </source>
</evidence>
<feature type="binding site" evidence="6">
    <location>
        <position position="341"/>
    </location>
    <ligand>
        <name>Mn(2+)</name>
        <dbReference type="ChEBI" id="CHEBI:29035"/>
        <label>2</label>
    </ligand>
</feature>
<organism evidence="9 10">
    <name type="scientific">Ancylomarina salipaludis</name>
    <dbReference type="NCBI Taxonomy" id="2501299"/>
    <lineage>
        <taxon>Bacteria</taxon>
        <taxon>Pseudomonadati</taxon>
        <taxon>Bacteroidota</taxon>
        <taxon>Bacteroidia</taxon>
        <taxon>Marinilabiliales</taxon>
        <taxon>Marinifilaceae</taxon>
        <taxon>Ancylomarina</taxon>
    </lineage>
</organism>
<dbReference type="GO" id="GO:0000287">
    <property type="term" value="F:magnesium ion binding"/>
    <property type="evidence" value="ECO:0007669"/>
    <property type="project" value="UniProtKB-UniRule"/>
</dbReference>
<evidence type="ECO:0000256" key="4">
    <source>
        <dbReference type="ARBA" id="ARBA00023211"/>
    </source>
</evidence>
<feature type="binding site" evidence="6">
    <location>
        <position position="14"/>
    </location>
    <ligand>
        <name>Mn(2+)</name>
        <dbReference type="ChEBI" id="CHEBI:29035"/>
        <label>1</label>
    </ligand>
</feature>
<dbReference type="PANTHER" id="PTHR21110">
    <property type="entry name" value="PHOSPHOPENTOMUTASE"/>
    <property type="match status" value="1"/>
</dbReference>
<evidence type="ECO:0000256" key="6">
    <source>
        <dbReference type="HAMAP-Rule" id="MF_00740"/>
    </source>
</evidence>
<dbReference type="EMBL" id="SAXA01000004">
    <property type="protein sequence ID" value="RXQ95937.1"/>
    <property type="molecule type" value="Genomic_DNA"/>
</dbReference>
<dbReference type="HAMAP" id="MF_00740">
    <property type="entry name" value="Phosphopentomut"/>
    <property type="match status" value="1"/>
</dbReference>